<reference evidence="1" key="1">
    <citation type="submission" date="2021-01" db="EMBL/GenBank/DDBJ databases">
        <title>WGS of actinomycetes isolated from Thailand.</title>
        <authorList>
            <person name="Thawai C."/>
        </authorList>
    </citation>
    <scope>NUCLEOTIDE SEQUENCE</scope>
    <source>
        <strain evidence="1">RCU-197</strain>
    </source>
</reference>
<protein>
    <submittedName>
        <fullName evidence="1">Acyl carrier protein</fullName>
    </submittedName>
</protein>
<gene>
    <name evidence="1" type="ORF">JK359_38090</name>
</gene>
<dbReference type="Gene3D" id="1.10.1200.10">
    <property type="entry name" value="ACP-like"/>
    <property type="match status" value="1"/>
</dbReference>
<accession>A0A937ESI9</accession>
<comment type="caution">
    <text evidence="1">The sequence shown here is derived from an EMBL/GenBank/DDBJ whole genome shotgun (WGS) entry which is preliminary data.</text>
</comment>
<keyword evidence="2" id="KW-1185">Reference proteome</keyword>
<dbReference type="Proteomes" id="UP000661858">
    <property type="component" value="Unassembled WGS sequence"/>
</dbReference>
<sequence length="78" mass="8466">MISKDDIRAILSEHAGLGPPAELPDGAELVIDSFTLVVLQHGLEERHGLVIDPQFEDMALFTSIDGIHAYLTRVLAEG</sequence>
<evidence type="ECO:0000313" key="1">
    <source>
        <dbReference type="EMBL" id="MBL1087675.1"/>
    </source>
</evidence>
<dbReference type="AlphaFoldDB" id="A0A937ESI9"/>
<evidence type="ECO:0000313" key="2">
    <source>
        <dbReference type="Proteomes" id="UP000661858"/>
    </source>
</evidence>
<name>A0A937ESI9_9ACTN</name>
<dbReference type="InterPro" id="IPR036736">
    <property type="entry name" value="ACP-like_sf"/>
</dbReference>
<dbReference type="SUPFAM" id="SSF47336">
    <property type="entry name" value="ACP-like"/>
    <property type="match status" value="1"/>
</dbReference>
<dbReference type="EMBL" id="JAERRK010000042">
    <property type="protein sequence ID" value="MBL1087675.1"/>
    <property type="molecule type" value="Genomic_DNA"/>
</dbReference>
<proteinExistence type="predicted"/>
<dbReference type="RefSeq" id="WP_201844258.1">
    <property type="nucleotide sequence ID" value="NZ_JAERRK010000042.1"/>
</dbReference>
<organism evidence="1 2">
    <name type="scientific">Streptomyces actinomycinicus</name>
    <dbReference type="NCBI Taxonomy" id="1695166"/>
    <lineage>
        <taxon>Bacteria</taxon>
        <taxon>Bacillati</taxon>
        <taxon>Actinomycetota</taxon>
        <taxon>Actinomycetes</taxon>
        <taxon>Kitasatosporales</taxon>
        <taxon>Streptomycetaceae</taxon>
        <taxon>Streptomyces</taxon>
    </lineage>
</organism>